<dbReference type="RefSeq" id="WP_234846082.1">
    <property type="nucleotide sequence ID" value="NZ_BAAART010000009.1"/>
</dbReference>
<gene>
    <name evidence="2" type="ORF">GCM10010104_04800</name>
</gene>
<protein>
    <submittedName>
        <fullName evidence="2">Uncharacterized protein</fullName>
    </submittedName>
</protein>
<evidence type="ECO:0000313" key="2">
    <source>
        <dbReference type="EMBL" id="GAA2218897.1"/>
    </source>
</evidence>
<dbReference type="Proteomes" id="UP001501474">
    <property type="component" value="Unassembled WGS sequence"/>
</dbReference>
<comment type="caution">
    <text evidence="2">The sequence shown here is derived from an EMBL/GenBank/DDBJ whole genome shotgun (WGS) entry which is preliminary data.</text>
</comment>
<evidence type="ECO:0000256" key="1">
    <source>
        <dbReference type="SAM" id="MobiDB-lite"/>
    </source>
</evidence>
<feature type="region of interest" description="Disordered" evidence="1">
    <location>
        <begin position="1"/>
        <end position="22"/>
    </location>
</feature>
<accession>A0ABN3D514</accession>
<keyword evidence="3" id="KW-1185">Reference proteome</keyword>
<sequence length="54" mass="6161">MTTWRYSAEDRNRDETGDGTVQAEDVTTAYEAASQDARSKDTPFYNLVVWPKES</sequence>
<feature type="compositionally biased region" description="Basic and acidic residues" evidence="1">
    <location>
        <begin position="7"/>
        <end position="16"/>
    </location>
</feature>
<proteinExistence type="predicted"/>
<name>A0ABN3D514_9ACTN</name>
<reference evidence="2 3" key="1">
    <citation type="journal article" date="2019" name="Int. J. Syst. Evol. Microbiol.">
        <title>The Global Catalogue of Microorganisms (GCM) 10K type strain sequencing project: providing services to taxonomists for standard genome sequencing and annotation.</title>
        <authorList>
            <consortium name="The Broad Institute Genomics Platform"/>
            <consortium name="The Broad Institute Genome Sequencing Center for Infectious Disease"/>
            <person name="Wu L."/>
            <person name="Ma J."/>
        </authorList>
    </citation>
    <scope>NUCLEOTIDE SEQUENCE [LARGE SCALE GENOMIC DNA]</scope>
    <source>
        <strain evidence="2 3">JCM 3053</strain>
    </source>
</reference>
<organism evidence="2 3">
    <name type="scientific">Streptomyces indiaensis</name>
    <dbReference type="NCBI Taxonomy" id="284033"/>
    <lineage>
        <taxon>Bacteria</taxon>
        <taxon>Bacillati</taxon>
        <taxon>Actinomycetota</taxon>
        <taxon>Actinomycetes</taxon>
        <taxon>Kitasatosporales</taxon>
        <taxon>Streptomycetaceae</taxon>
        <taxon>Streptomyces</taxon>
    </lineage>
</organism>
<evidence type="ECO:0000313" key="3">
    <source>
        <dbReference type="Proteomes" id="UP001501474"/>
    </source>
</evidence>
<dbReference type="EMBL" id="BAAART010000009">
    <property type="protein sequence ID" value="GAA2218897.1"/>
    <property type="molecule type" value="Genomic_DNA"/>
</dbReference>